<dbReference type="NCBIfam" id="TIGR04131">
    <property type="entry name" value="Bac_Flav_CTERM"/>
    <property type="match status" value="1"/>
</dbReference>
<dbReference type="Pfam" id="PF13585">
    <property type="entry name" value="CHU_C"/>
    <property type="match status" value="1"/>
</dbReference>
<sequence length="532" mass="58445">MRGNKYTRYIYALQFILLLIVSTSYAQQVIPLKNPSLDPKTPGTSVIADKWDSDMPYPIVGPDFAWNSSTPAADGKYFIELWGLYSRNSYSNPPGKIEFWSHSIGQQLDEPLYTNRTYELSFDLKTIDYNPYPGINSLYYGCMAIMGSAIKGGPEQRLYTSGKFYHADWQRYRAVFTPSSDINYIRITAVSADGDTANVTTDIDNLSTINETMNYVLETGASCPGAATGFVRVTIPNPVDTYTYLWTPGNYTTNEVNGLSAGTYHLTLSGASGSVVNKEVEVAAYNMALTQQVTPVSCYGSADAAIEIYSNSGQAPYSYQLDDGAVNTTGIFSNLPAGDYTLTITDQQCTATVNIYITEPAPLTVEHAQTSSVTCNSASDGQIILTAAGGTRPYTYSVQSGLAQQDSIIRKLDAGTYQYIITDNHNCSAGGEAVITREWRECAVFVPTAFSPNGDGKNDVFRVRLQDNISDYRLAVYGRWGQLVYESRDPGASWNGKYKEAALPAGTYVWTMTYTDNKNQLIQQQGTLMLVL</sequence>
<reference evidence="1 2" key="2">
    <citation type="journal article" date="2010" name="Stand. Genomic Sci.">
        <title>Complete genome sequence of Chitinophaga pinensis type strain (UQM 2034).</title>
        <authorList>
            <person name="Glavina Del Rio T."/>
            <person name="Abt B."/>
            <person name="Spring S."/>
            <person name="Lapidus A."/>
            <person name="Nolan M."/>
            <person name="Tice H."/>
            <person name="Copeland A."/>
            <person name="Cheng J.F."/>
            <person name="Chen F."/>
            <person name="Bruce D."/>
            <person name="Goodwin L."/>
            <person name="Pitluck S."/>
            <person name="Ivanova N."/>
            <person name="Mavromatis K."/>
            <person name="Mikhailova N."/>
            <person name="Pati A."/>
            <person name="Chen A."/>
            <person name="Palaniappan K."/>
            <person name="Land M."/>
            <person name="Hauser L."/>
            <person name="Chang Y.J."/>
            <person name="Jeffries C.D."/>
            <person name="Chain P."/>
            <person name="Saunders E."/>
            <person name="Detter J.C."/>
            <person name="Brettin T."/>
            <person name="Rohde M."/>
            <person name="Goker M."/>
            <person name="Bristow J."/>
            <person name="Eisen J.A."/>
            <person name="Markowitz V."/>
            <person name="Hugenholtz P."/>
            <person name="Kyrpides N.C."/>
            <person name="Klenk H.P."/>
            <person name="Lucas S."/>
        </authorList>
    </citation>
    <scope>NUCLEOTIDE SEQUENCE [LARGE SCALE GENOMIC DNA]</scope>
    <source>
        <strain evidence="2">ATCC 43595 / DSM 2588 / LMG 13176 / NBRC 15968 / NCIMB 11800 / UQM 2034</strain>
    </source>
</reference>
<dbReference type="RefSeq" id="WP_012790148.1">
    <property type="nucleotide sequence ID" value="NC_013132.1"/>
</dbReference>
<dbReference type="Gene3D" id="2.60.120.260">
    <property type="entry name" value="Galactose-binding domain-like"/>
    <property type="match status" value="1"/>
</dbReference>
<organism evidence="1 2">
    <name type="scientific">Chitinophaga pinensis (strain ATCC 43595 / DSM 2588 / LMG 13176 / NBRC 15968 / NCIMB 11800 / UQM 2034)</name>
    <dbReference type="NCBI Taxonomy" id="485918"/>
    <lineage>
        <taxon>Bacteria</taxon>
        <taxon>Pseudomonadati</taxon>
        <taxon>Bacteroidota</taxon>
        <taxon>Chitinophagia</taxon>
        <taxon>Chitinophagales</taxon>
        <taxon>Chitinophagaceae</taxon>
        <taxon>Chitinophaga</taxon>
    </lineage>
</organism>
<dbReference type="Pfam" id="PF13573">
    <property type="entry name" value="SprB"/>
    <property type="match status" value="2"/>
</dbReference>
<name>A0A979G3A8_CHIPD</name>
<reference evidence="2" key="1">
    <citation type="submission" date="2009-08" db="EMBL/GenBank/DDBJ databases">
        <title>The complete genome of Chitinophaga pinensis DSM 2588.</title>
        <authorList>
            <consortium name="US DOE Joint Genome Institute (JGI-PGF)"/>
            <person name="Lucas S."/>
            <person name="Copeland A."/>
            <person name="Lapidus A."/>
            <person name="Glavina del Rio T."/>
            <person name="Dalin E."/>
            <person name="Tice H."/>
            <person name="Bruce D."/>
            <person name="Goodwin L."/>
            <person name="Pitluck S."/>
            <person name="Kyrpides N."/>
            <person name="Mavromatis K."/>
            <person name="Ivanova N."/>
            <person name="Mikhailova N."/>
            <person name="Sims D."/>
            <person name="Meinche L."/>
            <person name="Brettin T."/>
            <person name="Detter J.C."/>
            <person name="Han C."/>
            <person name="Larimer F."/>
            <person name="Land M."/>
            <person name="Hauser L."/>
            <person name="Markowitz V."/>
            <person name="Cheng J.-F."/>
            <person name="Hugenholtz P."/>
            <person name="Woyke T."/>
            <person name="Wu D."/>
            <person name="Spring S."/>
            <person name="Klenk H.-P."/>
            <person name="Eisen J.A."/>
        </authorList>
    </citation>
    <scope>NUCLEOTIDE SEQUENCE [LARGE SCALE GENOMIC DNA]</scope>
    <source>
        <strain evidence="2">ATCC 43595 / DSM 2588 / LMG 13176 / NBRC 15968 / NCIMB 11800 / UQM 2034</strain>
    </source>
</reference>
<evidence type="ECO:0000313" key="2">
    <source>
        <dbReference type="Proteomes" id="UP000002215"/>
    </source>
</evidence>
<gene>
    <name evidence="1" type="ordered locus">Cpin_2484</name>
</gene>
<dbReference type="KEGG" id="cpi:Cpin_2484"/>
<protein>
    <recommendedName>
        <fullName evidence="3">Gliding motility-associated C-terminal domain-containing protein</fullName>
    </recommendedName>
</protein>
<dbReference type="InterPro" id="IPR025667">
    <property type="entry name" value="SprB_repeat"/>
</dbReference>
<dbReference type="Proteomes" id="UP000002215">
    <property type="component" value="Chromosome"/>
</dbReference>
<dbReference type="EMBL" id="CP001699">
    <property type="protein sequence ID" value="ACU59972.1"/>
    <property type="molecule type" value="Genomic_DNA"/>
</dbReference>
<accession>A0A979G3A8</accession>
<proteinExistence type="predicted"/>
<dbReference type="AlphaFoldDB" id="A0A979G3A8"/>
<dbReference type="InterPro" id="IPR026341">
    <property type="entry name" value="T9SS_type_B"/>
</dbReference>
<evidence type="ECO:0008006" key="3">
    <source>
        <dbReference type="Google" id="ProtNLM"/>
    </source>
</evidence>
<evidence type="ECO:0000313" key="1">
    <source>
        <dbReference type="EMBL" id="ACU59972.1"/>
    </source>
</evidence>